<dbReference type="SMART" id="SM00387">
    <property type="entry name" value="HATPase_c"/>
    <property type="match status" value="1"/>
</dbReference>
<dbReference type="InterPro" id="IPR004358">
    <property type="entry name" value="Sig_transdc_His_kin-like_C"/>
</dbReference>
<keyword evidence="3" id="KW-0597">Phosphoprotein</keyword>
<keyword evidence="9" id="KW-1185">Reference proteome</keyword>
<keyword evidence="5 8" id="KW-0418">Kinase</keyword>
<dbReference type="FunFam" id="3.30.565.10:FF:000006">
    <property type="entry name" value="Sensor histidine kinase WalK"/>
    <property type="match status" value="1"/>
</dbReference>
<keyword evidence="6" id="KW-0812">Transmembrane</keyword>
<feature type="domain" description="Histidine kinase" evidence="7">
    <location>
        <begin position="310"/>
        <end position="529"/>
    </location>
</feature>
<dbReference type="PANTHER" id="PTHR43547">
    <property type="entry name" value="TWO-COMPONENT HISTIDINE KINASE"/>
    <property type="match status" value="1"/>
</dbReference>
<evidence type="ECO:0000256" key="2">
    <source>
        <dbReference type="ARBA" id="ARBA00012438"/>
    </source>
</evidence>
<dbReference type="Pfam" id="PF00512">
    <property type="entry name" value="HisKA"/>
    <property type="match status" value="1"/>
</dbReference>
<keyword evidence="6" id="KW-0472">Membrane</keyword>
<evidence type="ECO:0000256" key="3">
    <source>
        <dbReference type="ARBA" id="ARBA00022553"/>
    </source>
</evidence>
<protein>
    <recommendedName>
        <fullName evidence="2">histidine kinase</fullName>
        <ecNumber evidence="2">2.7.13.3</ecNumber>
    </recommendedName>
</protein>
<dbReference type="PANTHER" id="PTHR43547:SF2">
    <property type="entry name" value="HYBRID SIGNAL TRANSDUCTION HISTIDINE KINASE C"/>
    <property type="match status" value="1"/>
</dbReference>
<dbReference type="Pfam" id="PF02518">
    <property type="entry name" value="HATPase_c"/>
    <property type="match status" value="1"/>
</dbReference>
<comment type="caution">
    <text evidence="8">The sequence shown here is derived from an EMBL/GenBank/DDBJ whole genome shotgun (WGS) entry which is preliminary data.</text>
</comment>
<dbReference type="Gene3D" id="1.10.287.130">
    <property type="match status" value="1"/>
</dbReference>
<dbReference type="GO" id="GO:0000155">
    <property type="term" value="F:phosphorelay sensor kinase activity"/>
    <property type="evidence" value="ECO:0007669"/>
    <property type="project" value="InterPro"/>
</dbReference>
<dbReference type="PRINTS" id="PR00344">
    <property type="entry name" value="BCTRLSENSOR"/>
</dbReference>
<dbReference type="CDD" id="cd00082">
    <property type="entry name" value="HisKA"/>
    <property type="match status" value="1"/>
</dbReference>
<dbReference type="EC" id="2.7.13.3" evidence="2"/>
<evidence type="ECO:0000256" key="6">
    <source>
        <dbReference type="SAM" id="Phobius"/>
    </source>
</evidence>
<dbReference type="RefSeq" id="WP_346819452.1">
    <property type="nucleotide sequence ID" value="NZ_JBDKWZ010000001.1"/>
</dbReference>
<dbReference type="InterPro" id="IPR003594">
    <property type="entry name" value="HATPase_dom"/>
</dbReference>
<dbReference type="SMART" id="SM00388">
    <property type="entry name" value="HisKA"/>
    <property type="match status" value="1"/>
</dbReference>
<dbReference type="InterPro" id="IPR003661">
    <property type="entry name" value="HisK_dim/P_dom"/>
</dbReference>
<dbReference type="InterPro" id="IPR005467">
    <property type="entry name" value="His_kinase_dom"/>
</dbReference>
<evidence type="ECO:0000256" key="5">
    <source>
        <dbReference type="ARBA" id="ARBA00022777"/>
    </source>
</evidence>
<dbReference type="PROSITE" id="PS50109">
    <property type="entry name" value="HIS_KIN"/>
    <property type="match status" value="1"/>
</dbReference>
<dbReference type="SUPFAM" id="SSF47384">
    <property type="entry name" value="Homodimeric domain of signal transducing histidine kinase"/>
    <property type="match status" value="1"/>
</dbReference>
<dbReference type="EMBL" id="JBDKWZ010000001">
    <property type="protein sequence ID" value="MEN7546670.1"/>
    <property type="molecule type" value="Genomic_DNA"/>
</dbReference>
<evidence type="ECO:0000256" key="4">
    <source>
        <dbReference type="ARBA" id="ARBA00022679"/>
    </source>
</evidence>
<dbReference type="SUPFAM" id="SSF55874">
    <property type="entry name" value="ATPase domain of HSP90 chaperone/DNA topoisomerase II/histidine kinase"/>
    <property type="match status" value="1"/>
</dbReference>
<evidence type="ECO:0000313" key="9">
    <source>
        <dbReference type="Proteomes" id="UP001403385"/>
    </source>
</evidence>
<dbReference type="InterPro" id="IPR036097">
    <property type="entry name" value="HisK_dim/P_sf"/>
</dbReference>
<organism evidence="8 9">
    <name type="scientific">Rapidithrix thailandica</name>
    <dbReference type="NCBI Taxonomy" id="413964"/>
    <lineage>
        <taxon>Bacteria</taxon>
        <taxon>Pseudomonadati</taxon>
        <taxon>Bacteroidota</taxon>
        <taxon>Cytophagia</taxon>
        <taxon>Cytophagales</taxon>
        <taxon>Flammeovirgaceae</taxon>
        <taxon>Rapidithrix</taxon>
    </lineage>
</organism>
<sequence length="532" mass="60531">MSIALLGLVGLQFYWVNMAMSVQKERFRQEVHSLLNTVVNKLEQHEALYIIKKQVENSVKVTDDFFFVDYDSSGVARWNEQQTIKIKQWVGSDKLREEGYAYEVEEKAVISKSGIARKNKIADFGKLEQQMFQSIPDIEPIGDSLIWQRLSSSISSKLAQRSNMVSFIMDELLLMDKKVKIEDRVSEGLLDSLLHTEMQNRGLHTDYNFGVLNPKVSSKKMVICSNPESERNILTSEFQTKLFPSDLFGGHNILYVNFPNQEAYLIRQNWLVLSSSIFFLIIISVCFSIAIQTILKQKKLSEITNDFISNMTHELKTPISTVSLACEALMDPDIRKIPSLGTRYLSVIKDENNRLAEQVERVLQIARLDKGDFKLKITKIDLHEVICKAITNIKIQIENREGTIGTSLKAENTMIEADEVHLSNIIYNLLDNANKYSPEQPNIQIATSSMNGGIVLEVTDQGQGISNENINKVFDKFYRVPTGNVHNVKGFGLGLSYVRKMVEAHRGTISVKSELNQGSTFTIYLPYRHEQN</sequence>
<reference evidence="8 9" key="1">
    <citation type="submission" date="2024-04" db="EMBL/GenBank/DDBJ databases">
        <title>Novel genus in family Flammeovirgaceae.</title>
        <authorList>
            <person name="Nguyen T.H."/>
            <person name="Vuong T.Q."/>
            <person name="Le H."/>
            <person name="Kim S.-G."/>
        </authorList>
    </citation>
    <scope>NUCLEOTIDE SEQUENCE [LARGE SCALE GENOMIC DNA]</scope>
    <source>
        <strain evidence="8 9">JCM 23209</strain>
    </source>
</reference>
<dbReference type="InterPro" id="IPR036890">
    <property type="entry name" value="HATPase_C_sf"/>
</dbReference>
<keyword evidence="6" id="KW-1133">Transmembrane helix</keyword>
<accession>A0AAW9RUC3</accession>
<evidence type="ECO:0000313" key="8">
    <source>
        <dbReference type="EMBL" id="MEN7546670.1"/>
    </source>
</evidence>
<evidence type="ECO:0000259" key="7">
    <source>
        <dbReference type="PROSITE" id="PS50109"/>
    </source>
</evidence>
<dbReference type="AlphaFoldDB" id="A0AAW9RUC3"/>
<evidence type="ECO:0000256" key="1">
    <source>
        <dbReference type="ARBA" id="ARBA00000085"/>
    </source>
</evidence>
<feature type="transmembrane region" description="Helical" evidence="6">
    <location>
        <begin position="270"/>
        <end position="291"/>
    </location>
</feature>
<name>A0AAW9RUC3_9BACT</name>
<gene>
    <name evidence="8" type="ORF">AAG747_02045</name>
</gene>
<dbReference type="Proteomes" id="UP001403385">
    <property type="component" value="Unassembled WGS sequence"/>
</dbReference>
<dbReference type="Gene3D" id="3.30.565.10">
    <property type="entry name" value="Histidine kinase-like ATPase, C-terminal domain"/>
    <property type="match status" value="1"/>
</dbReference>
<comment type="catalytic activity">
    <reaction evidence="1">
        <text>ATP + protein L-histidine = ADP + protein N-phospho-L-histidine.</text>
        <dbReference type="EC" id="2.7.13.3"/>
    </reaction>
</comment>
<keyword evidence="4" id="KW-0808">Transferase</keyword>
<proteinExistence type="predicted"/>